<reference evidence="4 5" key="1">
    <citation type="submission" date="2018-03" db="EMBL/GenBank/DDBJ databases">
        <title>Bacteriophage NCPPB3778 and a type I-E CRISPR drive the evolution of the US Biological Select Agent, Rathayibacter toxicus.</title>
        <authorList>
            <person name="Davis E.W.II."/>
            <person name="Tabima J.F."/>
            <person name="Weisberg A.J."/>
            <person name="Dantas Lopes L."/>
            <person name="Wiseman M.S."/>
            <person name="Wiseman M.S."/>
            <person name="Pupko T."/>
            <person name="Belcher M.S."/>
            <person name="Sechler A.J."/>
            <person name="Tancos M.A."/>
            <person name="Schroeder B.K."/>
            <person name="Murray T.D."/>
            <person name="Luster D.G."/>
            <person name="Schneider W.L."/>
            <person name="Rogers E."/>
            <person name="Andreote F.D."/>
            <person name="Grunwald N.J."/>
            <person name="Putnam M.L."/>
            <person name="Chang J.H."/>
        </authorList>
    </citation>
    <scope>NUCLEOTIDE SEQUENCE [LARGE SCALE GENOMIC DNA]</scope>
    <source>
        <strain evidence="4 5">DSM 15932</strain>
    </source>
</reference>
<dbReference type="InterPro" id="IPR000182">
    <property type="entry name" value="GNAT_dom"/>
</dbReference>
<evidence type="ECO:0000256" key="1">
    <source>
        <dbReference type="ARBA" id="ARBA00022679"/>
    </source>
</evidence>
<evidence type="ECO:0000259" key="3">
    <source>
        <dbReference type="PROSITE" id="PS51186"/>
    </source>
</evidence>
<dbReference type="PROSITE" id="PS51186">
    <property type="entry name" value="GNAT"/>
    <property type="match status" value="1"/>
</dbReference>
<keyword evidence="1 4" id="KW-0808">Transferase</keyword>
<dbReference type="Pfam" id="PF00583">
    <property type="entry name" value="Acetyltransf_1"/>
    <property type="match status" value="1"/>
</dbReference>
<accession>A0A3T0T6U1</accession>
<dbReference type="KEGG" id="rfs:C1I64_12160"/>
<evidence type="ECO:0000256" key="2">
    <source>
        <dbReference type="ARBA" id="ARBA00023315"/>
    </source>
</evidence>
<dbReference type="GO" id="GO:0016747">
    <property type="term" value="F:acyltransferase activity, transferring groups other than amino-acyl groups"/>
    <property type="evidence" value="ECO:0007669"/>
    <property type="project" value="InterPro"/>
</dbReference>
<dbReference type="CDD" id="cd04301">
    <property type="entry name" value="NAT_SF"/>
    <property type="match status" value="1"/>
</dbReference>
<name>A0A3T0T6U1_9MICO</name>
<dbReference type="EMBL" id="CP028137">
    <property type="protein sequence ID" value="AZZ54300.1"/>
    <property type="molecule type" value="Genomic_DNA"/>
</dbReference>
<dbReference type="PANTHER" id="PTHR43877">
    <property type="entry name" value="AMINOALKYLPHOSPHONATE N-ACETYLTRANSFERASE-RELATED-RELATED"/>
    <property type="match status" value="1"/>
</dbReference>
<feature type="domain" description="N-acetyltransferase" evidence="3">
    <location>
        <begin position="1"/>
        <end position="175"/>
    </location>
</feature>
<dbReference type="Gene3D" id="3.40.630.30">
    <property type="match status" value="1"/>
</dbReference>
<dbReference type="Proteomes" id="UP000285317">
    <property type="component" value="Chromosome"/>
</dbReference>
<dbReference type="InterPro" id="IPR016181">
    <property type="entry name" value="Acyl_CoA_acyltransferase"/>
</dbReference>
<keyword evidence="2" id="KW-0012">Acyltransferase</keyword>
<dbReference type="SUPFAM" id="SSF55729">
    <property type="entry name" value="Acyl-CoA N-acyltransferases (Nat)"/>
    <property type="match status" value="1"/>
</dbReference>
<sequence length="175" mass="19026">MTVRRASASDAEELAAVAAATFPLACPPHVTEEAKADFIRTVLSVERFRGYLADSGRVLFLAEDDSGALGYTMLVRGEPSDPEAAVAVTVRPTVELSKCYALPDRHGSGIAARLMAATLDEARAIGALSVWLGVNQENERARRFYAKHGFEVVGIRHFRVGGRLEEDFVLERPLP</sequence>
<organism evidence="4 5">
    <name type="scientific">Rathayibacter festucae DSM 15932</name>
    <dbReference type="NCBI Taxonomy" id="1328866"/>
    <lineage>
        <taxon>Bacteria</taxon>
        <taxon>Bacillati</taxon>
        <taxon>Actinomycetota</taxon>
        <taxon>Actinomycetes</taxon>
        <taxon>Micrococcales</taxon>
        <taxon>Microbacteriaceae</taxon>
        <taxon>Rathayibacter</taxon>
    </lineage>
</organism>
<protein>
    <submittedName>
        <fullName evidence="4">GNAT family N-acetyltransferase</fullName>
    </submittedName>
</protein>
<dbReference type="AlphaFoldDB" id="A0A3T0T6U1"/>
<evidence type="ECO:0000313" key="4">
    <source>
        <dbReference type="EMBL" id="AZZ54300.1"/>
    </source>
</evidence>
<proteinExistence type="predicted"/>
<dbReference type="InterPro" id="IPR050832">
    <property type="entry name" value="Bact_Acetyltransf"/>
</dbReference>
<evidence type="ECO:0000313" key="5">
    <source>
        <dbReference type="Proteomes" id="UP000285317"/>
    </source>
</evidence>
<gene>
    <name evidence="4" type="ORF">C1I64_12160</name>
</gene>